<dbReference type="Pfam" id="PF12900">
    <property type="entry name" value="Pyridox_ox_2"/>
    <property type="match status" value="1"/>
</dbReference>
<dbReference type="SUPFAM" id="SSF50475">
    <property type="entry name" value="FMN-binding split barrel"/>
    <property type="match status" value="1"/>
</dbReference>
<proteinExistence type="predicted"/>
<protein>
    <submittedName>
        <fullName evidence="2">Pyridoxamine 5'-phosphate oxidase family protein</fullName>
    </submittedName>
</protein>
<organism evidence="2 3">
    <name type="scientific">Nguyenibacter vanlangensis</name>
    <dbReference type="NCBI Taxonomy" id="1216886"/>
    <lineage>
        <taxon>Bacteria</taxon>
        <taxon>Pseudomonadati</taxon>
        <taxon>Pseudomonadota</taxon>
        <taxon>Alphaproteobacteria</taxon>
        <taxon>Acetobacterales</taxon>
        <taxon>Acetobacteraceae</taxon>
        <taxon>Nguyenibacter</taxon>
    </lineage>
</organism>
<accession>A0ABZ3D001</accession>
<dbReference type="PANTHER" id="PTHR34071">
    <property type="entry name" value="5-NITROIMIDAZOLE ANTIBIOTICS RESISTANCE PROTEIN, NIMA-FAMILY-RELATED PROTEIN-RELATED"/>
    <property type="match status" value="1"/>
</dbReference>
<sequence length="234" mass="24908">MTSDHDTPARPAGLPPYAIARQGRRARYDAASVHAILDAGLVAHVGFVADGRPMVIPMAYGRDGDTLFIHGATTTRIIRGVAEDVAEDVAKDVQVCLTVTLIDGIVAARSAFHHSVNYRSVVVHGAARHVTDPAEHDHALRVITEHLLPGRWDEVRPMLAKERKATGVLAVRIAAASAKIRTGGPVDDDADYALPVWAGVLPVTTAIGRPIDDGRVAEDTPPPPSLAAARRKFA</sequence>
<keyword evidence="3" id="KW-1185">Reference proteome</keyword>
<dbReference type="Proteomes" id="UP001449795">
    <property type="component" value="Chromosome"/>
</dbReference>
<dbReference type="RefSeq" id="WP_342626932.1">
    <property type="nucleotide sequence ID" value="NZ_CP152276.1"/>
</dbReference>
<dbReference type="InterPro" id="IPR012349">
    <property type="entry name" value="Split_barrel_FMN-bd"/>
</dbReference>
<dbReference type="InterPro" id="IPR024747">
    <property type="entry name" value="Pyridox_Oxase-rel"/>
</dbReference>
<name>A0ABZ3D001_9PROT</name>
<evidence type="ECO:0000313" key="2">
    <source>
        <dbReference type="EMBL" id="XAE40902.1"/>
    </source>
</evidence>
<evidence type="ECO:0000256" key="1">
    <source>
        <dbReference type="SAM" id="MobiDB-lite"/>
    </source>
</evidence>
<feature type="region of interest" description="Disordered" evidence="1">
    <location>
        <begin position="211"/>
        <end position="234"/>
    </location>
</feature>
<dbReference type="PANTHER" id="PTHR34071:SF2">
    <property type="entry name" value="FLAVIN-NUCLEOTIDE-BINDING PROTEIN"/>
    <property type="match status" value="1"/>
</dbReference>
<dbReference type="EMBL" id="CP152276">
    <property type="protein sequence ID" value="XAE40902.1"/>
    <property type="molecule type" value="Genomic_DNA"/>
</dbReference>
<reference evidence="2 3" key="1">
    <citation type="submission" date="2024-04" db="EMBL/GenBank/DDBJ databases">
        <title>Complete genome sequence of Nguyenibacter vanlangesis HBCM-1154, a strain capable of nitrogen fixation, IAA production, and phosphorus solubilization isolated from sugarcane soil.</title>
        <authorList>
            <person name="MY HANH P."/>
        </authorList>
    </citation>
    <scope>NUCLEOTIDE SEQUENCE [LARGE SCALE GENOMIC DNA]</scope>
    <source>
        <strain evidence="2 3">HBCM 1154</strain>
    </source>
</reference>
<dbReference type="Gene3D" id="2.30.110.10">
    <property type="entry name" value="Electron Transport, Fmn-binding Protein, Chain A"/>
    <property type="match status" value="1"/>
</dbReference>
<gene>
    <name evidence="2" type="ORF">AAC691_11145</name>
</gene>
<evidence type="ECO:0000313" key="3">
    <source>
        <dbReference type="Proteomes" id="UP001449795"/>
    </source>
</evidence>